<evidence type="ECO:0000313" key="3">
    <source>
        <dbReference type="Proteomes" id="UP000275267"/>
    </source>
</evidence>
<keyword evidence="3" id="KW-1185">Reference proteome</keyword>
<sequence length="383" mass="43843">MESDGSICIDYSEYEHWNYEKFARFVNNMLLRRDTYLHTFKLRFKGYHPINYKDVRTWIGYAVKHSVKVLDVDLGRYDKTLLPRCIFTCPSLQELNLSMGEAPYDDLEHEGLLLPDIIKLPSLKKLTLCDVEVSSLDLEHMIPRSPLLEDMHLVNCAQHLEFVESNVLKRLTIDGFFGRGKGLTVAAPHLIHFECNGWPLEEISWQKRPSLESAHIDTWCSGHTFDGQSDFTGMVLHAKRLALCGSDIKAVLEKKPHSCPVFDNLVTLEIGGWCLTNDLYVVVCFLQLSPRLEKLTLKQRQLQKVTKGEETSSIPVAGMMFKCPLLETVVIQCSKDDDEIEKTVNAMAAHGIGLEKIQVVFFEDVERAERWGKSLEEMKEHDI</sequence>
<dbReference type="EMBL" id="PQIB02000008">
    <property type="protein sequence ID" value="RLN03021.1"/>
    <property type="molecule type" value="Genomic_DNA"/>
</dbReference>
<name>A0A3L6RG93_PANMI</name>
<dbReference type="AlphaFoldDB" id="A0A3L6RG93"/>
<dbReference type="PANTHER" id="PTHR34223:SF44">
    <property type="entry name" value="OS01G0789000 PROTEIN"/>
    <property type="match status" value="1"/>
</dbReference>
<feature type="domain" description="At1g61320/AtMIF1 LRR" evidence="1">
    <location>
        <begin position="37"/>
        <end position="302"/>
    </location>
</feature>
<dbReference type="STRING" id="4540.A0A3L6RG93"/>
<dbReference type="Gene3D" id="3.80.10.10">
    <property type="entry name" value="Ribonuclease Inhibitor"/>
    <property type="match status" value="1"/>
</dbReference>
<organism evidence="2 3">
    <name type="scientific">Panicum miliaceum</name>
    <name type="common">Proso millet</name>
    <name type="synonym">Broomcorn millet</name>
    <dbReference type="NCBI Taxonomy" id="4540"/>
    <lineage>
        <taxon>Eukaryota</taxon>
        <taxon>Viridiplantae</taxon>
        <taxon>Streptophyta</taxon>
        <taxon>Embryophyta</taxon>
        <taxon>Tracheophyta</taxon>
        <taxon>Spermatophyta</taxon>
        <taxon>Magnoliopsida</taxon>
        <taxon>Liliopsida</taxon>
        <taxon>Poales</taxon>
        <taxon>Poaceae</taxon>
        <taxon>PACMAD clade</taxon>
        <taxon>Panicoideae</taxon>
        <taxon>Panicodae</taxon>
        <taxon>Paniceae</taxon>
        <taxon>Panicinae</taxon>
        <taxon>Panicum</taxon>
        <taxon>Panicum sect. Panicum</taxon>
    </lineage>
</organism>
<evidence type="ECO:0000259" key="1">
    <source>
        <dbReference type="Pfam" id="PF23622"/>
    </source>
</evidence>
<dbReference type="OrthoDB" id="633625at2759"/>
<accession>A0A3L6RG93</accession>
<comment type="caution">
    <text evidence="2">The sequence shown here is derived from an EMBL/GenBank/DDBJ whole genome shotgun (WGS) entry which is preliminary data.</text>
</comment>
<dbReference type="InterPro" id="IPR055357">
    <property type="entry name" value="LRR_At1g61320_AtMIF1"/>
</dbReference>
<proteinExistence type="predicted"/>
<dbReference type="InterPro" id="IPR053197">
    <property type="entry name" value="F-box_SCFL_complex_component"/>
</dbReference>
<dbReference type="InterPro" id="IPR032675">
    <property type="entry name" value="LRR_dom_sf"/>
</dbReference>
<protein>
    <submittedName>
        <fullName evidence="2">F-box/LRR-repeat protein</fullName>
    </submittedName>
</protein>
<gene>
    <name evidence="2" type="ORF">C2845_PM13G13020</name>
</gene>
<dbReference type="PANTHER" id="PTHR34223">
    <property type="entry name" value="OS11G0201299 PROTEIN"/>
    <property type="match status" value="1"/>
</dbReference>
<evidence type="ECO:0000313" key="2">
    <source>
        <dbReference type="EMBL" id="RLN03021.1"/>
    </source>
</evidence>
<dbReference type="Proteomes" id="UP000275267">
    <property type="component" value="Unassembled WGS sequence"/>
</dbReference>
<reference evidence="3" key="1">
    <citation type="journal article" date="2019" name="Nat. Commun.">
        <title>The genome of broomcorn millet.</title>
        <authorList>
            <person name="Zou C."/>
            <person name="Miki D."/>
            <person name="Li D."/>
            <person name="Tang Q."/>
            <person name="Xiao L."/>
            <person name="Rajput S."/>
            <person name="Deng P."/>
            <person name="Jia W."/>
            <person name="Huang R."/>
            <person name="Zhang M."/>
            <person name="Sun Y."/>
            <person name="Hu J."/>
            <person name="Fu X."/>
            <person name="Schnable P.S."/>
            <person name="Li F."/>
            <person name="Zhang H."/>
            <person name="Feng B."/>
            <person name="Zhu X."/>
            <person name="Liu R."/>
            <person name="Schnable J.C."/>
            <person name="Zhu J.-K."/>
            <person name="Zhang H."/>
        </authorList>
    </citation>
    <scope>NUCLEOTIDE SEQUENCE [LARGE SCALE GENOMIC DNA]</scope>
</reference>
<dbReference type="SUPFAM" id="SSF52047">
    <property type="entry name" value="RNI-like"/>
    <property type="match status" value="1"/>
</dbReference>
<dbReference type="Pfam" id="PF23622">
    <property type="entry name" value="LRR_At1g61320_AtMIF1"/>
    <property type="match status" value="1"/>
</dbReference>